<dbReference type="Pfam" id="PF01996">
    <property type="entry name" value="F420_ligase"/>
    <property type="match status" value="1"/>
</dbReference>
<protein>
    <recommendedName>
        <fullName evidence="1">Coenzyme F420:L-glutamate ligase-like domain-containing protein</fullName>
    </recommendedName>
</protein>
<feature type="domain" description="Coenzyme F420:L-glutamate ligase-like" evidence="1">
    <location>
        <begin position="6"/>
        <end position="204"/>
    </location>
</feature>
<evidence type="ECO:0000313" key="2">
    <source>
        <dbReference type="EMBL" id="ARN84055.1"/>
    </source>
</evidence>
<dbReference type="AlphaFoldDB" id="A0A1W6N2L3"/>
<evidence type="ECO:0000259" key="1">
    <source>
        <dbReference type="Pfam" id="PF01996"/>
    </source>
</evidence>
<reference evidence="2 3" key="1">
    <citation type="submission" date="2014-06" db="EMBL/GenBank/DDBJ databases">
        <title>The genome of the endonuclear symbiont Nucleicultrix amoebiphila.</title>
        <authorList>
            <person name="Schulz F."/>
            <person name="Horn M."/>
        </authorList>
    </citation>
    <scope>NUCLEOTIDE SEQUENCE [LARGE SCALE GENOMIC DNA]</scope>
    <source>
        <strain evidence="2 3">FS5</strain>
    </source>
</reference>
<dbReference type="Gene3D" id="3.30.1330.100">
    <property type="entry name" value="CofE-like"/>
    <property type="match status" value="1"/>
</dbReference>
<dbReference type="InterPro" id="IPR002847">
    <property type="entry name" value="F420-0_gamma-glut_ligase-dom"/>
</dbReference>
<gene>
    <name evidence="2" type="ORF">GQ61_00350</name>
</gene>
<dbReference type="GO" id="GO:0052618">
    <property type="term" value="F:coenzyme F420-0:L-glutamate ligase activity"/>
    <property type="evidence" value="ECO:0007669"/>
    <property type="project" value="TreeGrafter"/>
</dbReference>
<keyword evidence="3" id="KW-1185">Reference proteome</keyword>
<dbReference type="PANTHER" id="PTHR47917:SF1">
    <property type="entry name" value="COENZYME F420:L-GLUTAMATE LIGASE"/>
    <property type="match status" value="1"/>
</dbReference>
<name>A0A1W6N2L3_9PROT</name>
<dbReference type="KEGG" id="naf:GQ61_00350"/>
<evidence type="ECO:0000313" key="3">
    <source>
        <dbReference type="Proteomes" id="UP000237351"/>
    </source>
</evidence>
<dbReference type="RefSeq" id="WP_085785028.1">
    <property type="nucleotide sequence ID" value="NZ_CP008743.1"/>
</dbReference>
<dbReference type="PANTHER" id="PTHR47917">
    <property type="match status" value="1"/>
</dbReference>
<accession>A0A1W6N2L3</accession>
<dbReference type="OrthoDB" id="9788295at2"/>
<sequence length="247" mass="27638">MKIIPIKTHIIQPNEPIIRAIGPYLDNLEERDVVLITSKIVSISEGRLIKKKSVGSKELLIKKEADAYIEDCGNYDICLTLKNNILIPSAGIDESNSQGHYVLYPQDVQRSAERIWKELRQLNKIESLGIIITDSHTTPLRRGVTGIGLGWCGFKALKNYIGSTDLDGKKLCFTQSNLMDGLSAAAVLVMGEGDEQTPIVIIRDFKKLEFQNHPPTPEEKNNLSIEPEKDLYAPLLRGVSWKRSNQS</sequence>
<dbReference type="Proteomes" id="UP000237351">
    <property type="component" value="Chromosome"/>
</dbReference>
<dbReference type="SUPFAM" id="SSF144010">
    <property type="entry name" value="CofE-like"/>
    <property type="match status" value="1"/>
</dbReference>
<proteinExistence type="predicted"/>
<organism evidence="2 3">
    <name type="scientific">Candidatus Nucleicultrix amoebiphila FS5</name>
    <dbReference type="NCBI Taxonomy" id="1414854"/>
    <lineage>
        <taxon>Bacteria</taxon>
        <taxon>Pseudomonadati</taxon>
        <taxon>Pseudomonadota</taxon>
        <taxon>Alphaproteobacteria</taxon>
        <taxon>Holosporales</taxon>
        <taxon>Candidatus Nucleicultricaceae</taxon>
        <taxon>Candidatus Nucleicultrix</taxon>
    </lineage>
</organism>
<dbReference type="EMBL" id="CP008743">
    <property type="protein sequence ID" value="ARN84055.1"/>
    <property type="molecule type" value="Genomic_DNA"/>
</dbReference>